<dbReference type="EMBL" id="QEWE01000046">
    <property type="protein sequence ID" value="REJ23778.1"/>
    <property type="molecule type" value="Genomic_DNA"/>
</dbReference>
<dbReference type="Pfam" id="PF13558">
    <property type="entry name" value="SbcC_Walker_B"/>
    <property type="match status" value="1"/>
</dbReference>
<dbReference type="Gene3D" id="3.40.50.300">
    <property type="entry name" value="P-loop containing nucleotide triphosphate hydrolases"/>
    <property type="match status" value="2"/>
</dbReference>
<feature type="compositionally biased region" description="Acidic residues" evidence="2">
    <location>
        <begin position="1394"/>
        <end position="1403"/>
    </location>
</feature>
<dbReference type="Gene3D" id="1.10.287.1490">
    <property type="match status" value="1"/>
</dbReference>
<feature type="coiled-coil region" evidence="1">
    <location>
        <begin position="449"/>
        <end position="490"/>
    </location>
</feature>
<dbReference type="GO" id="GO:0005200">
    <property type="term" value="F:structural constituent of cytoskeleton"/>
    <property type="evidence" value="ECO:0007669"/>
    <property type="project" value="TreeGrafter"/>
</dbReference>
<dbReference type="GO" id="GO:0005856">
    <property type="term" value="C:cytoskeleton"/>
    <property type="evidence" value="ECO:0007669"/>
    <property type="project" value="TreeGrafter"/>
</dbReference>
<dbReference type="InterPro" id="IPR013496">
    <property type="entry name" value="CHP02680"/>
</dbReference>
<organism evidence="3 4">
    <name type="scientific">Caldibacillus debilis</name>
    <dbReference type="NCBI Taxonomy" id="301148"/>
    <lineage>
        <taxon>Bacteria</taxon>
        <taxon>Bacillati</taxon>
        <taxon>Bacillota</taxon>
        <taxon>Bacilli</taxon>
        <taxon>Bacillales</taxon>
        <taxon>Bacillaceae</taxon>
        <taxon>Caldibacillus</taxon>
    </lineage>
</organism>
<dbReference type="PANTHER" id="PTHR47357:SF1">
    <property type="entry name" value="SPINDLE POLE BODY COMPONENT 110"/>
    <property type="match status" value="1"/>
</dbReference>
<feature type="region of interest" description="Disordered" evidence="2">
    <location>
        <begin position="1373"/>
        <end position="1403"/>
    </location>
</feature>
<dbReference type="Proteomes" id="UP000257014">
    <property type="component" value="Unassembled WGS sequence"/>
</dbReference>
<gene>
    <name evidence="3" type="ORF">C6P37_16725</name>
</gene>
<accession>A0A3E0JUP6</accession>
<evidence type="ECO:0000313" key="3">
    <source>
        <dbReference type="EMBL" id="REJ23778.1"/>
    </source>
</evidence>
<dbReference type="NCBIfam" id="TIGR02680">
    <property type="entry name" value="TIGR02680 family protein"/>
    <property type="match status" value="1"/>
</dbReference>
<reference evidence="3 4" key="1">
    <citation type="submission" date="2018-03" db="EMBL/GenBank/DDBJ databases">
        <authorList>
            <person name="Keele B.F."/>
        </authorList>
    </citation>
    <scope>NUCLEOTIDE SEQUENCE [LARGE SCALE GENOMIC DNA]</scope>
    <source>
        <strain evidence="3">ZCTH4_d</strain>
    </source>
</reference>
<sequence length="1403" mass="166542">MVEKRNKWRLSRAGLLNFWYYDEEIFHFSNGKLLLRGANGSGKSVTMQSLIPVLLDGKKSPDRLDPFGSKARKMEDYLLGEKDVSQLDERTGYLFLEYVKEETNQYLTMGMGMQAKKDKGVQSWYFVITDNRRIGIDFFLYEKESHAGKEQKIPLSRTQLQNRIGGGGYVVQSQGDYMDLVNKYIFGFEDLEAFEDLVKLLIQLRSPKLSKEYRPSVIHEILEEALPPLSDEDLRHLSETVENMDQAKQQIEQLEREREALSKLIRRYDVYNRYRLAEKAHEYLQWQKRRSKEEKKLQEKEREKGALEGMIRQLTERERELRQQLAVLEQKQERLAGHRVWNLEKEKREEEERLRELTGEYNKKDGQRDEKRKAEWKQKETVGRLEKELADLKRRMEDHLHEMESLAEEASFRQHAANAGEFQRKWEREFDFSLWEKEAETHYQELENIGGLLRNYEQLKEKIQEYQKRIGEINREIDGLRREEEEWRRLFDNDKQRKIEEIFSWAKDHPFLQVPEETLRQAARWTDQLYEPYHYEAVRQLFFEVFQNYQLQMNEKIAKVNNHLQSLQENIRFKEAELESWKGKRDPEPPGRSDATREARKWLAENHYPFIPFYEAVEFRDHVPKEVRNRLEAALLDAGILDALITKRNTPIRHDRVLVPAPKMLAHTLADYLKPDVPEESPISRETVDEILLSILVDDRSEAAVSFAVREDGSYEIGLLKGHAVPVGSVRFIGKTARKRFREEQILRLTEEIAALQREIGDWEGTLKSYQEEIYAAKEAMAAFPGDADLQESFHQIKHIRADIEWREKERSRTDGQMQASLSEFQQIKREIDRAARDFNIEKSLAAYDEAKRSMRSYEQTLHQFRQAYTNYRVKSDHLAAAKEWHDTLIREIDELTGELYAIKDKMEICRTNVAEIEKQLRLAGVEEIRKQIREVQRDLAECKRELETVRDTLPRKQAESDRVASEIREWKNKLDFTRHMIEAWKEAFSREWQYQFVPAPDELSDWDERAKWVMEQFGRLLQEKDNQSVDSQLSQIFNEQYTNLIEYRMTDIPAELPPFPWMDGDYPEEQQAVIKFWKEKSIRRIIQLDYFGKQVSPYYVKEMIENELERQKSIWNEQDEKLYKEILYGSIGNKLRVRIQRAQEWTKKMDHLMQSRDSSSGISFSIRWKPKTAETEEELDTEELVRLLQLDPRLLKETDFQKVVEHFRSKINRAKETAEGKGAGNTLLEELKGVLDYRRWFSFTLYYQRKGEPKKELKDRAFYKFSGGEKAMAMYIPLFSAIYSRYLEAAPDAPRIIALDEAFAGVDEENINLMFGIVEELGFDYIMNSQVLWGDYESVKELSIYELVRPKNQNFVTLIRYHWDGNHRRLITEDEEDLEDDSRSPAQGRPSGDEEEEVLEKA</sequence>
<name>A0A3E0JUP6_9BACI</name>
<dbReference type="InterPro" id="IPR027417">
    <property type="entry name" value="P-loop_NTPase"/>
</dbReference>
<feature type="coiled-coil region" evidence="1">
    <location>
        <begin position="234"/>
        <end position="409"/>
    </location>
</feature>
<feature type="coiled-coil region" evidence="1">
    <location>
        <begin position="550"/>
        <end position="584"/>
    </location>
</feature>
<evidence type="ECO:0000256" key="2">
    <source>
        <dbReference type="SAM" id="MobiDB-lite"/>
    </source>
</evidence>
<evidence type="ECO:0000313" key="4">
    <source>
        <dbReference type="Proteomes" id="UP000257014"/>
    </source>
</evidence>
<feature type="coiled-coil region" evidence="1">
    <location>
        <begin position="739"/>
        <end position="773"/>
    </location>
</feature>
<feature type="coiled-coil region" evidence="1">
    <location>
        <begin position="818"/>
        <end position="868"/>
    </location>
</feature>
<evidence type="ECO:0000256" key="1">
    <source>
        <dbReference type="SAM" id="Coils"/>
    </source>
</evidence>
<dbReference type="PANTHER" id="PTHR47357">
    <property type="entry name" value="COP1-INTERACTIVE PROTEIN 1"/>
    <property type="match status" value="1"/>
</dbReference>
<proteinExistence type="predicted"/>
<comment type="caution">
    <text evidence="3">The sequence shown here is derived from an EMBL/GenBank/DDBJ whole genome shotgun (WGS) entry which is preliminary data.</text>
</comment>
<dbReference type="SUPFAM" id="SSF52540">
    <property type="entry name" value="P-loop containing nucleoside triphosphate hydrolases"/>
    <property type="match status" value="2"/>
</dbReference>
<keyword evidence="1" id="KW-0175">Coiled coil</keyword>
<protein>
    <submittedName>
        <fullName evidence="3">TIGR02680 family protein</fullName>
    </submittedName>
</protein>
<feature type="coiled-coil region" evidence="1">
    <location>
        <begin position="926"/>
        <end position="960"/>
    </location>
</feature>